<dbReference type="InterPro" id="IPR000719">
    <property type="entry name" value="Prot_kinase_dom"/>
</dbReference>
<comment type="caution">
    <text evidence="11">The sequence shown here is derived from an EMBL/GenBank/DDBJ whole genome shotgun (WGS) entry which is preliminary data.</text>
</comment>
<evidence type="ECO:0000259" key="10">
    <source>
        <dbReference type="PROSITE" id="PS50011"/>
    </source>
</evidence>
<evidence type="ECO:0000256" key="8">
    <source>
        <dbReference type="ARBA" id="ARBA00048679"/>
    </source>
</evidence>
<dbReference type="EC" id="2.7.11.1" evidence="1"/>
<dbReference type="FunFam" id="1.10.510.10:FF:000275">
    <property type="entry name" value="SRSF protein kinase 2 isoform X3"/>
    <property type="match status" value="1"/>
</dbReference>
<dbReference type="InterPro" id="IPR011009">
    <property type="entry name" value="Kinase-like_dom_sf"/>
</dbReference>
<sequence length="748" mass="86566">MKSTVNISSIQNIDYTDSTKHTHGSLSYNLVKGMNSNSNILQDYDEATIPANSWDEVQEDYRPGGYHPVYVGEIYNTKYLIVSKLGWGHFSTVWLAVNLSSKPLHYVALKFQKGAPEYREAAYDEINILTVIRKNKENEEWNSNLETIYEIYKEEYLKPKSSNFTGVVDYIDSFEVSGPNGHHVCMVFEVMGPNILHLVSLYKYKGIPIDLVRKIAVHILIGLDYLHRICGVIHTDIKPENIVVSSDSLPMIPINEVNKEDPELYLVNTENNISGEQFEVSRPMNAKERRKLRRKNRRKLKQIMKNSKDNCSINCQGNEIYFADSGTDKTENLKGQSVLSEESKEITEKGLQNKLDYNRRLATPPFIRLHLKPMPSDPTCISYYQIKYNATVGRNFNNQVHSGQIDISDILTSTTQFPMIQRPYHYHLYEAYHPHQYIGEDEQRYTHLLPLSQWNKQYIETDDDLNGYGKENTSINSCKILDQRTIKYKGFMEYIGNLIRESSNNPNLFSSNTSEYRIVDLGNSCWINKHFSDDIQTRQYRSPEVIVGSGYDNTADIWSFGCTIFELLTGDLLFTPKSTAHFSCDDDHLAQMIELLGDFPTSLITKGKKSKKFFTKHHKLQRITKLQFWDLESVLVNKYRIPKPEAHNFSLFLLPFLSLDPCSRPKAYDMLNHPWLKLRGISTDYLENMLAKVERPLQFTIEDTVIKDIQQLHIGDKEELTNNRPISIQQELADWFISFKQNLNKISN</sequence>
<dbReference type="PROSITE" id="PS00107">
    <property type="entry name" value="PROTEIN_KINASE_ATP"/>
    <property type="match status" value="1"/>
</dbReference>
<dbReference type="InterPro" id="IPR051334">
    <property type="entry name" value="SRPK"/>
</dbReference>
<evidence type="ECO:0000256" key="7">
    <source>
        <dbReference type="ARBA" id="ARBA00047899"/>
    </source>
</evidence>
<dbReference type="Gene3D" id="3.30.200.20">
    <property type="entry name" value="Phosphorylase Kinase, domain 1"/>
    <property type="match status" value="1"/>
</dbReference>
<dbReference type="PANTHER" id="PTHR47634:SF9">
    <property type="entry name" value="PROTEIN KINASE DOMAIN-CONTAINING PROTEIN-RELATED"/>
    <property type="match status" value="1"/>
</dbReference>
<evidence type="ECO:0000256" key="4">
    <source>
        <dbReference type="ARBA" id="ARBA00022741"/>
    </source>
</evidence>
<name>A0A1J4MAG4_9CRYT</name>
<dbReference type="PANTHER" id="PTHR47634">
    <property type="entry name" value="PROTEIN KINASE DOMAIN-CONTAINING PROTEIN-RELATED"/>
    <property type="match status" value="1"/>
</dbReference>
<dbReference type="GO" id="GO:0004674">
    <property type="term" value="F:protein serine/threonine kinase activity"/>
    <property type="evidence" value="ECO:0007669"/>
    <property type="project" value="UniProtKB-KW"/>
</dbReference>
<dbReference type="InterPro" id="IPR008271">
    <property type="entry name" value="Ser/Thr_kinase_AS"/>
</dbReference>
<dbReference type="AlphaFoldDB" id="A0A1J4MAG4"/>
<dbReference type="OrthoDB" id="2649at2759"/>
<protein>
    <recommendedName>
        <fullName evidence="1">non-specific serine/threonine protein kinase</fullName>
        <ecNumber evidence="1">2.7.11.1</ecNumber>
    </recommendedName>
</protein>
<dbReference type="Proteomes" id="UP000186804">
    <property type="component" value="Unassembled WGS sequence"/>
</dbReference>
<evidence type="ECO:0000256" key="1">
    <source>
        <dbReference type="ARBA" id="ARBA00012513"/>
    </source>
</evidence>
<keyword evidence="4 9" id="KW-0547">Nucleotide-binding</keyword>
<dbReference type="InterPro" id="IPR017441">
    <property type="entry name" value="Protein_kinase_ATP_BS"/>
</dbReference>
<accession>A0A1J4MAG4</accession>
<feature type="domain" description="Protein kinase" evidence="10">
    <location>
        <begin position="79"/>
        <end position="676"/>
    </location>
</feature>
<comment type="catalytic activity">
    <reaction evidence="7">
        <text>L-threonyl-[protein] + ATP = O-phospho-L-threonyl-[protein] + ADP + H(+)</text>
        <dbReference type="Rhea" id="RHEA:46608"/>
        <dbReference type="Rhea" id="RHEA-COMP:11060"/>
        <dbReference type="Rhea" id="RHEA-COMP:11605"/>
        <dbReference type="ChEBI" id="CHEBI:15378"/>
        <dbReference type="ChEBI" id="CHEBI:30013"/>
        <dbReference type="ChEBI" id="CHEBI:30616"/>
        <dbReference type="ChEBI" id="CHEBI:61977"/>
        <dbReference type="ChEBI" id="CHEBI:456216"/>
        <dbReference type="EC" id="2.7.11.1"/>
    </reaction>
</comment>
<keyword evidence="2" id="KW-0723">Serine/threonine-protein kinase</keyword>
<feature type="binding site" evidence="9">
    <location>
        <position position="110"/>
    </location>
    <ligand>
        <name>ATP</name>
        <dbReference type="ChEBI" id="CHEBI:30616"/>
    </ligand>
</feature>
<dbReference type="RefSeq" id="XP_067066582.1">
    <property type="nucleotide sequence ID" value="XM_067212859.1"/>
</dbReference>
<dbReference type="GeneID" id="92366814"/>
<evidence type="ECO:0000313" key="12">
    <source>
        <dbReference type="Proteomes" id="UP000186804"/>
    </source>
</evidence>
<keyword evidence="12" id="KW-1185">Reference proteome</keyword>
<gene>
    <name evidence="11" type="ORF">cand_026300</name>
</gene>
<dbReference type="PROSITE" id="PS00108">
    <property type="entry name" value="PROTEIN_KINASE_ST"/>
    <property type="match status" value="1"/>
</dbReference>
<dbReference type="Pfam" id="PF00069">
    <property type="entry name" value="Pkinase"/>
    <property type="match status" value="2"/>
</dbReference>
<keyword evidence="3" id="KW-0808">Transferase</keyword>
<dbReference type="EMBL" id="LRBS01000124">
    <property type="protein sequence ID" value="OII71214.1"/>
    <property type="molecule type" value="Genomic_DNA"/>
</dbReference>
<dbReference type="Gene3D" id="1.10.510.10">
    <property type="entry name" value="Transferase(Phosphotransferase) domain 1"/>
    <property type="match status" value="1"/>
</dbReference>
<keyword evidence="6 9" id="KW-0067">ATP-binding</keyword>
<dbReference type="VEuPathDB" id="CryptoDB:cand_026300"/>
<evidence type="ECO:0000256" key="9">
    <source>
        <dbReference type="PROSITE-ProRule" id="PRU10141"/>
    </source>
</evidence>
<dbReference type="GO" id="GO:0050684">
    <property type="term" value="P:regulation of mRNA processing"/>
    <property type="evidence" value="ECO:0007669"/>
    <property type="project" value="TreeGrafter"/>
</dbReference>
<evidence type="ECO:0000256" key="5">
    <source>
        <dbReference type="ARBA" id="ARBA00022777"/>
    </source>
</evidence>
<evidence type="ECO:0000256" key="3">
    <source>
        <dbReference type="ARBA" id="ARBA00022679"/>
    </source>
</evidence>
<keyword evidence="5 11" id="KW-0418">Kinase</keyword>
<dbReference type="PROSITE" id="PS50011">
    <property type="entry name" value="PROTEIN_KINASE_DOM"/>
    <property type="match status" value="1"/>
</dbReference>
<comment type="catalytic activity">
    <reaction evidence="8">
        <text>L-seryl-[protein] + ATP = O-phospho-L-seryl-[protein] + ADP + H(+)</text>
        <dbReference type="Rhea" id="RHEA:17989"/>
        <dbReference type="Rhea" id="RHEA-COMP:9863"/>
        <dbReference type="Rhea" id="RHEA-COMP:11604"/>
        <dbReference type="ChEBI" id="CHEBI:15378"/>
        <dbReference type="ChEBI" id="CHEBI:29999"/>
        <dbReference type="ChEBI" id="CHEBI:30616"/>
        <dbReference type="ChEBI" id="CHEBI:83421"/>
        <dbReference type="ChEBI" id="CHEBI:456216"/>
        <dbReference type="EC" id="2.7.11.1"/>
    </reaction>
</comment>
<dbReference type="GO" id="GO:0000245">
    <property type="term" value="P:spliceosomal complex assembly"/>
    <property type="evidence" value="ECO:0007669"/>
    <property type="project" value="TreeGrafter"/>
</dbReference>
<evidence type="ECO:0000256" key="2">
    <source>
        <dbReference type="ARBA" id="ARBA00022527"/>
    </source>
</evidence>
<evidence type="ECO:0000313" key="11">
    <source>
        <dbReference type="EMBL" id="OII71214.1"/>
    </source>
</evidence>
<dbReference type="SMART" id="SM00220">
    <property type="entry name" value="S_TKc"/>
    <property type="match status" value="1"/>
</dbReference>
<proteinExistence type="predicted"/>
<reference evidence="11 12" key="1">
    <citation type="submission" date="2016-10" db="EMBL/GenBank/DDBJ databases">
        <title>Reductive evolution of mitochondrial metabolism and differential evolution of invasion-related proteins in Cryptosporidium.</title>
        <authorList>
            <person name="Liu S."/>
            <person name="Roellig D.M."/>
            <person name="Guo Y."/>
            <person name="Li N."/>
            <person name="Frace M.A."/>
            <person name="Tang K."/>
            <person name="Zhang L."/>
            <person name="Feng Y."/>
            <person name="Xiao L."/>
        </authorList>
    </citation>
    <scope>NUCLEOTIDE SEQUENCE [LARGE SCALE GENOMIC DNA]</scope>
    <source>
        <strain evidence="11">30847</strain>
    </source>
</reference>
<evidence type="ECO:0000256" key="6">
    <source>
        <dbReference type="ARBA" id="ARBA00022840"/>
    </source>
</evidence>
<dbReference type="SUPFAM" id="SSF56112">
    <property type="entry name" value="Protein kinase-like (PK-like)"/>
    <property type="match status" value="1"/>
</dbReference>
<organism evidence="11 12">
    <name type="scientific">Cryptosporidium andersoni</name>
    <dbReference type="NCBI Taxonomy" id="117008"/>
    <lineage>
        <taxon>Eukaryota</taxon>
        <taxon>Sar</taxon>
        <taxon>Alveolata</taxon>
        <taxon>Apicomplexa</taxon>
        <taxon>Conoidasida</taxon>
        <taxon>Coccidia</taxon>
        <taxon>Eucoccidiorida</taxon>
        <taxon>Eimeriorina</taxon>
        <taxon>Cryptosporidiidae</taxon>
        <taxon>Cryptosporidium</taxon>
    </lineage>
</organism>
<dbReference type="GO" id="GO:0005524">
    <property type="term" value="F:ATP binding"/>
    <property type="evidence" value="ECO:0007669"/>
    <property type="project" value="UniProtKB-UniRule"/>
</dbReference>